<name>A0A6J7I3K8_9ZZZZ</name>
<organism evidence="1">
    <name type="scientific">freshwater metagenome</name>
    <dbReference type="NCBI Taxonomy" id="449393"/>
    <lineage>
        <taxon>unclassified sequences</taxon>
        <taxon>metagenomes</taxon>
        <taxon>ecological metagenomes</taxon>
    </lineage>
</organism>
<protein>
    <submittedName>
        <fullName evidence="1">Unannotated protein</fullName>
    </submittedName>
</protein>
<dbReference type="EMBL" id="CAFBMK010000128">
    <property type="protein sequence ID" value="CAB4925197.1"/>
    <property type="molecule type" value="Genomic_DNA"/>
</dbReference>
<gene>
    <name evidence="1" type="ORF">UFOPK3564_02061</name>
</gene>
<evidence type="ECO:0000313" key="1">
    <source>
        <dbReference type="EMBL" id="CAB4925197.1"/>
    </source>
</evidence>
<reference evidence="1" key="1">
    <citation type="submission" date="2020-05" db="EMBL/GenBank/DDBJ databases">
        <authorList>
            <person name="Chiriac C."/>
            <person name="Salcher M."/>
            <person name="Ghai R."/>
            <person name="Kavagutti S V."/>
        </authorList>
    </citation>
    <scope>NUCLEOTIDE SEQUENCE</scope>
</reference>
<proteinExistence type="predicted"/>
<dbReference type="AlphaFoldDB" id="A0A6J7I3K8"/>
<sequence>MIGTPSSRMLVICDVPVNSALPLTHRPVADAWTAPTCNSCDGVAPSRTSRSVISVDAVAVCAADEPSSGVIVVLTFAAVVPIRPCRPAELVRSPAPCSSLVHSALSNVGPGTEPLMPLATSGST</sequence>
<accession>A0A6J7I3K8</accession>